<proteinExistence type="predicted"/>
<gene>
    <name evidence="3" type="ORF">FHS83_000782</name>
</gene>
<sequence>MKRVLLLGLMFAWLAAAASASVTTYYWQQSSMSTPGLYIHGHYSWVDGSAPVVANSSDDPANFGGLLSLEIDAPNMPAVTLADLVPACADSSACNFGLPFWNISVSGDNLTMFYVDALNANSYQVTPYYILAGSDETLPCFDSGACVSFGSWGVPAPASLPVLSASLLLLGLFRARSGRTRS</sequence>
<protein>
    <recommendedName>
        <fullName evidence="5">PEP-CTERM sorting domain-containing protein</fullName>
    </recommendedName>
</protein>
<keyword evidence="4" id="KW-1185">Reference proteome</keyword>
<dbReference type="RefSeq" id="WP_167081123.1">
    <property type="nucleotide sequence ID" value="NZ_BAAADC010000001.1"/>
</dbReference>
<evidence type="ECO:0008006" key="5">
    <source>
        <dbReference type="Google" id="ProtNLM"/>
    </source>
</evidence>
<keyword evidence="1" id="KW-1133">Transmembrane helix</keyword>
<accession>A0A846MVG0</accession>
<evidence type="ECO:0000256" key="2">
    <source>
        <dbReference type="SAM" id="SignalP"/>
    </source>
</evidence>
<evidence type="ECO:0000256" key="1">
    <source>
        <dbReference type="SAM" id="Phobius"/>
    </source>
</evidence>
<feature type="chain" id="PRO_5032691307" description="PEP-CTERM sorting domain-containing protein" evidence="2">
    <location>
        <begin position="21"/>
        <end position="182"/>
    </location>
</feature>
<keyword evidence="2" id="KW-0732">Signal</keyword>
<comment type="caution">
    <text evidence="3">The sequence shown here is derived from an EMBL/GenBank/DDBJ whole genome shotgun (WGS) entry which is preliminary data.</text>
</comment>
<feature type="signal peptide" evidence="2">
    <location>
        <begin position="1"/>
        <end position="20"/>
    </location>
</feature>
<keyword evidence="1" id="KW-0472">Membrane</keyword>
<reference evidence="3 4" key="1">
    <citation type="submission" date="2020-03" db="EMBL/GenBank/DDBJ databases">
        <title>Genomic Encyclopedia of Type Strains, Phase IV (KMG-IV): sequencing the most valuable type-strain genomes for metagenomic binning, comparative biology and taxonomic classification.</title>
        <authorList>
            <person name="Goeker M."/>
        </authorList>
    </citation>
    <scope>NUCLEOTIDE SEQUENCE [LARGE SCALE GENOMIC DNA]</scope>
    <source>
        <strain evidence="3 4">DSM 19867</strain>
    </source>
</reference>
<feature type="transmembrane region" description="Helical" evidence="1">
    <location>
        <begin position="152"/>
        <end position="173"/>
    </location>
</feature>
<dbReference type="Proteomes" id="UP000570514">
    <property type="component" value="Unassembled WGS sequence"/>
</dbReference>
<dbReference type="EMBL" id="JAASRM010000001">
    <property type="protein sequence ID" value="NIK87464.1"/>
    <property type="molecule type" value="Genomic_DNA"/>
</dbReference>
<evidence type="ECO:0000313" key="3">
    <source>
        <dbReference type="EMBL" id="NIK87464.1"/>
    </source>
</evidence>
<evidence type="ECO:0000313" key="4">
    <source>
        <dbReference type="Proteomes" id="UP000570514"/>
    </source>
</evidence>
<name>A0A846MVG0_9PROT</name>
<keyword evidence="1" id="KW-0812">Transmembrane</keyword>
<organism evidence="3 4">
    <name type="scientific">Rhizomicrobium palustre</name>
    <dbReference type="NCBI Taxonomy" id="189966"/>
    <lineage>
        <taxon>Bacteria</taxon>
        <taxon>Pseudomonadati</taxon>
        <taxon>Pseudomonadota</taxon>
        <taxon>Alphaproteobacteria</taxon>
        <taxon>Micropepsales</taxon>
        <taxon>Micropepsaceae</taxon>
        <taxon>Rhizomicrobium</taxon>
    </lineage>
</organism>
<dbReference type="AlphaFoldDB" id="A0A846MVG0"/>